<dbReference type="SUPFAM" id="SSF111384">
    <property type="entry name" value="OmpH-like"/>
    <property type="match status" value="1"/>
</dbReference>
<evidence type="ECO:0000256" key="1">
    <source>
        <dbReference type="SAM" id="MobiDB-lite"/>
    </source>
</evidence>
<dbReference type="KEGG" id="ftj:FTUN_3867"/>
<feature type="region of interest" description="Disordered" evidence="1">
    <location>
        <begin position="216"/>
        <end position="257"/>
    </location>
</feature>
<accession>A0A6M5YS96</accession>
<evidence type="ECO:0000313" key="4">
    <source>
        <dbReference type="Proteomes" id="UP000503447"/>
    </source>
</evidence>
<reference evidence="4" key="1">
    <citation type="submission" date="2020-05" db="EMBL/GenBank/DDBJ databases">
        <title>Frigoriglobus tundricola gen. nov., sp. nov., a psychrotolerant cellulolytic planctomycete of the family Gemmataceae with two divergent copies of 16S rRNA gene.</title>
        <authorList>
            <person name="Kulichevskaya I.S."/>
            <person name="Ivanova A.A."/>
            <person name="Naumoff D.G."/>
            <person name="Beletsky A.V."/>
            <person name="Rijpstra W.I.C."/>
            <person name="Sinninghe Damste J.S."/>
            <person name="Mardanov A.V."/>
            <person name="Ravin N.V."/>
            <person name="Dedysh S.N."/>
        </authorList>
    </citation>
    <scope>NUCLEOTIDE SEQUENCE [LARGE SCALE GENOMIC DNA]</scope>
    <source>
        <strain evidence="4">PL17</strain>
    </source>
</reference>
<dbReference type="EMBL" id="CP053452">
    <property type="protein sequence ID" value="QJW96310.1"/>
    <property type="molecule type" value="Genomic_DNA"/>
</dbReference>
<dbReference type="InterPro" id="IPR005632">
    <property type="entry name" value="Chaperone_Skp"/>
</dbReference>
<feature type="signal peptide" evidence="2">
    <location>
        <begin position="1"/>
        <end position="26"/>
    </location>
</feature>
<dbReference type="SMART" id="SM00935">
    <property type="entry name" value="OmpH"/>
    <property type="match status" value="1"/>
</dbReference>
<protein>
    <recommendedName>
        <fullName evidence="5">Outer membrane protein H</fullName>
    </recommendedName>
</protein>
<evidence type="ECO:0008006" key="5">
    <source>
        <dbReference type="Google" id="ProtNLM"/>
    </source>
</evidence>
<keyword evidence="2" id="KW-0732">Signal</keyword>
<dbReference type="Pfam" id="PF03938">
    <property type="entry name" value="OmpH"/>
    <property type="match status" value="1"/>
</dbReference>
<feature type="compositionally biased region" description="Gly residues" evidence="1">
    <location>
        <begin position="247"/>
        <end position="257"/>
    </location>
</feature>
<dbReference type="Proteomes" id="UP000503447">
    <property type="component" value="Chromosome"/>
</dbReference>
<organism evidence="3 4">
    <name type="scientific">Frigoriglobus tundricola</name>
    <dbReference type="NCBI Taxonomy" id="2774151"/>
    <lineage>
        <taxon>Bacteria</taxon>
        <taxon>Pseudomonadati</taxon>
        <taxon>Planctomycetota</taxon>
        <taxon>Planctomycetia</taxon>
        <taxon>Gemmatales</taxon>
        <taxon>Gemmataceae</taxon>
        <taxon>Frigoriglobus</taxon>
    </lineage>
</organism>
<evidence type="ECO:0000256" key="2">
    <source>
        <dbReference type="SAM" id="SignalP"/>
    </source>
</evidence>
<feature type="compositionally biased region" description="Pro residues" evidence="1">
    <location>
        <begin position="232"/>
        <end position="245"/>
    </location>
</feature>
<dbReference type="InterPro" id="IPR024930">
    <property type="entry name" value="Skp_dom_sf"/>
</dbReference>
<gene>
    <name evidence="3" type="ORF">FTUN_3867</name>
</gene>
<proteinExistence type="predicted"/>
<feature type="chain" id="PRO_5027116648" description="Outer membrane protein H" evidence="2">
    <location>
        <begin position="27"/>
        <end position="257"/>
    </location>
</feature>
<dbReference type="RefSeq" id="WP_171471923.1">
    <property type="nucleotide sequence ID" value="NZ_CP053452.2"/>
</dbReference>
<name>A0A6M5YS96_9BACT</name>
<dbReference type="AlphaFoldDB" id="A0A6M5YS96"/>
<dbReference type="Gene3D" id="3.30.910.20">
    <property type="entry name" value="Skp domain"/>
    <property type="match status" value="1"/>
</dbReference>
<dbReference type="GO" id="GO:0051082">
    <property type="term" value="F:unfolded protein binding"/>
    <property type="evidence" value="ECO:0007669"/>
    <property type="project" value="InterPro"/>
</dbReference>
<keyword evidence="4" id="KW-1185">Reference proteome</keyword>
<sequence>MNRTFALLSAALGVAGVFLLTSAAGAQPPAPGAPGAPAAAPVTRPTVAVFNMAAVMRDFGQAKYQVYALNNKKSELSKNLLVWRSEYIQHQQDLQKNPQHPEKEIKQQLMVKLARQIEDEDRRINKQLNDDASAIIGDLYDKMKTVVDKVAEMNGYHIVFAYPDAVTAEELKSPYIKELKLKPPAAQPFYVAPHADITNVVVMTLNKWYEPIDPKTGQKIDVSKLDNLPTPGASPAPPAGGPAPGGPISGSGLPGGR</sequence>
<evidence type="ECO:0000313" key="3">
    <source>
        <dbReference type="EMBL" id="QJW96310.1"/>
    </source>
</evidence>